<dbReference type="SUPFAM" id="SSF56634">
    <property type="entry name" value="Heme-dependent catalase-like"/>
    <property type="match status" value="1"/>
</dbReference>
<dbReference type="Pfam" id="PF00328">
    <property type="entry name" value="His_Phos_2"/>
    <property type="match status" value="1"/>
</dbReference>
<evidence type="ECO:0000313" key="5">
    <source>
        <dbReference type="EMBL" id="KAF7677537.1"/>
    </source>
</evidence>
<dbReference type="SMART" id="SM01060">
    <property type="entry name" value="Catalase"/>
    <property type="match status" value="1"/>
</dbReference>
<feature type="region of interest" description="Disordered" evidence="2">
    <location>
        <begin position="741"/>
        <end position="763"/>
    </location>
</feature>
<comment type="similarity">
    <text evidence="1">Belongs to the histidine acid phosphatase family.</text>
</comment>
<dbReference type="PANTHER" id="PTHR11567:SF195">
    <property type="entry name" value="ACID PHOSPHATASE, PUTATIVE (AFU_ORTHOLOGUE AFUA_3G14570)-RELATED"/>
    <property type="match status" value="1"/>
</dbReference>
<evidence type="ECO:0000313" key="6">
    <source>
        <dbReference type="Proteomes" id="UP000596902"/>
    </source>
</evidence>
<dbReference type="AlphaFoldDB" id="A0A8H7B8W5"/>
<dbReference type="InterPro" id="IPR000560">
    <property type="entry name" value="His_Pase_clade-2"/>
</dbReference>
<evidence type="ECO:0000259" key="4">
    <source>
        <dbReference type="SMART" id="SM01060"/>
    </source>
</evidence>
<feature type="chain" id="PRO_5034219313" description="Catalase core domain-containing protein" evidence="3">
    <location>
        <begin position="22"/>
        <end position="763"/>
    </location>
</feature>
<dbReference type="RefSeq" id="XP_038787715.1">
    <property type="nucleotide sequence ID" value="XM_038929443.1"/>
</dbReference>
<dbReference type="Proteomes" id="UP000596902">
    <property type="component" value="Unassembled WGS sequence"/>
</dbReference>
<feature type="compositionally biased region" description="Low complexity" evidence="2">
    <location>
        <begin position="752"/>
        <end position="763"/>
    </location>
</feature>
<sequence length="763" mass="84109">MAFSRNYVPLFFASIATTAVAQNISKVDLGWYAPKKSWINDIGQVLNGTGTNGFVFNSSQLPAGVEYGTYNWCNMPHVRKEEYVKVDDEFELVYVEVIHRHHKRTPYASNTFPKEAYPWDCNDQGLFYYGEPLNPAGNTSASTYWSVYTNPVNPFAVAGFNGSCQFPQITREGLDDSLQHGKDLYGVYHDMLGFLPDVINEKTTWRVSNNVITSQVAGMLIEGMYNSKDNVPLHVQPSTIDSLAPSYSCPAASSLYSSYGVSSTASNWTAHLKATAPLFASLDAISGVATDSSEWHNWFDHYYDNLSARQCHAKPLPCNITNPDLCVTQEQADTVYRLGQYEYSFIYRDSPLSLQAAAASYGIFMAEVAENIRAVLAGKDSVVYRHNVAHDGSLARLLSFLQVETMVWVGMGSEVVFEVYQKGGKAYLRILWGGQILKSSNPSLGRIDMIDLDVFLGMDMRAHAKGHLLTGIFTPSATAPSLTTAPHFNNSSTPITVRFSSSTGFPKIADTDPNANPRGIAIRFHLPPKEDGTRQHTDIIAHSTPYFPTRTGAEFLEFLKAATGQNAGEAVPEFLGRHPETARFLQAAKPSPESFATEKFFGVNAFKLVKGGNATVVRYRIVPVAGEKHLDTEALKEKSDTYLFDELTPRLQSGSIGFKLLAQVADEGDVTDNATEIWPEERKVVELGEIQIEKIKDDEESAKEQKSIIFDPIPRVEGVEPSDDPLLEVRASVYLISGKQRRAAEEPEKADSVVATDAAVAAT</sequence>
<reference evidence="5" key="1">
    <citation type="submission" date="2020-01" db="EMBL/GenBank/DDBJ databases">
        <authorList>
            <person name="Feng Z.H.Z."/>
        </authorList>
    </citation>
    <scope>NUCLEOTIDE SEQUENCE</scope>
    <source>
        <strain evidence="5">CBS107.38</strain>
    </source>
</reference>
<evidence type="ECO:0000256" key="3">
    <source>
        <dbReference type="SAM" id="SignalP"/>
    </source>
</evidence>
<comment type="caution">
    <text evidence="5">The sequence shown here is derived from an EMBL/GenBank/DDBJ whole genome shotgun (WGS) entry which is preliminary data.</text>
</comment>
<dbReference type="EMBL" id="JAAABM010000005">
    <property type="protein sequence ID" value="KAF7677537.1"/>
    <property type="molecule type" value="Genomic_DNA"/>
</dbReference>
<evidence type="ECO:0000256" key="1">
    <source>
        <dbReference type="ARBA" id="ARBA00005375"/>
    </source>
</evidence>
<dbReference type="PROSITE" id="PS51402">
    <property type="entry name" value="CATALASE_3"/>
    <property type="match status" value="1"/>
</dbReference>
<dbReference type="InterPro" id="IPR011614">
    <property type="entry name" value="Catalase_core"/>
</dbReference>
<dbReference type="SUPFAM" id="SSF53254">
    <property type="entry name" value="Phosphoglycerate mutase-like"/>
    <property type="match status" value="1"/>
</dbReference>
<dbReference type="InterPro" id="IPR050645">
    <property type="entry name" value="Histidine_acid_phosphatase"/>
</dbReference>
<proteinExistence type="inferred from homology"/>
<dbReference type="GeneID" id="62202621"/>
<name>A0A8H7B8W5_9PLEO</name>
<dbReference type="InterPro" id="IPR020835">
    <property type="entry name" value="Catalase_sf"/>
</dbReference>
<dbReference type="GO" id="GO:0020037">
    <property type="term" value="F:heme binding"/>
    <property type="evidence" value="ECO:0007669"/>
    <property type="project" value="InterPro"/>
</dbReference>
<dbReference type="InterPro" id="IPR029033">
    <property type="entry name" value="His_PPase_superfam"/>
</dbReference>
<reference evidence="5" key="2">
    <citation type="submission" date="2020-08" db="EMBL/GenBank/DDBJ databases">
        <title>Draft Genome Sequence of Cumin Blight Pathogen Alternaria burnsii.</title>
        <authorList>
            <person name="Feng Z."/>
        </authorList>
    </citation>
    <scope>NUCLEOTIDE SEQUENCE</scope>
    <source>
        <strain evidence="5">CBS107.38</strain>
    </source>
</reference>
<accession>A0A8H7B8W5</accession>
<dbReference type="Gene3D" id="3.40.50.1240">
    <property type="entry name" value="Phosphoglycerate mutase-like"/>
    <property type="match status" value="1"/>
</dbReference>
<feature type="compositionally biased region" description="Basic and acidic residues" evidence="2">
    <location>
        <begin position="742"/>
        <end position="751"/>
    </location>
</feature>
<dbReference type="GO" id="GO:0016791">
    <property type="term" value="F:phosphatase activity"/>
    <property type="evidence" value="ECO:0007669"/>
    <property type="project" value="TreeGrafter"/>
</dbReference>
<keyword evidence="3" id="KW-0732">Signal</keyword>
<dbReference type="InterPro" id="IPR024168">
    <property type="entry name" value="Catalase_SrpA-type_pred"/>
</dbReference>
<dbReference type="InterPro" id="IPR018028">
    <property type="entry name" value="Catalase"/>
</dbReference>
<dbReference type="GO" id="GO:0006979">
    <property type="term" value="P:response to oxidative stress"/>
    <property type="evidence" value="ECO:0007669"/>
    <property type="project" value="InterPro"/>
</dbReference>
<dbReference type="GO" id="GO:0004096">
    <property type="term" value="F:catalase activity"/>
    <property type="evidence" value="ECO:0007669"/>
    <property type="project" value="InterPro"/>
</dbReference>
<feature type="domain" description="Catalase core" evidence="4">
    <location>
        <begin position="429"/>
        <end position="758"/>
    </location>
</feature>
<dbReference type="PANTHER" id="PTHR11567">
    <property type="entry name" value="ACID PHOSPHATASE-RELATED"/>
    <property type="match status" value="1"/>
</dbReference>
<dbReference type="Pfam" id="PF00199">
    <property type="entry name" value="Catalase"/>
    <property type="match status" value="1"/>
</dbReference>
<evidence type="ECO:0000256" key="2">
    <source>
        <dbReference type="SAM" id="MobiDB-lite"/>
    </source>
</evidence>
<dbReference type="CDD" id="cd08153">
    <property type="entry name" value="srpA_like"/>
    <property type="match status" value="1"/>
</dbReference>
<dbReference type="Gene3D" id="1.20.1280.120">
    <property type="match status" value="1"/>
</dbReference>
<organism evidence="5 6">
    <name type="scientific">Alternaria burnsii</name>
    <dbReference type="NCBI Taxonomy" id="1187904"/>
    <lineage>
        <taxon>Eukaryota</taxon>
        <taxon>Fungi</taxon>
        <taxon>Dikarya</taxon>
        <taxon>Ascomycota</taxon>
        <taxon>Pezizomycotina</taxon>
        <taxon>Dothideomycetes</taxon>
        <taxon>Pleosporomycetidae</taxon>
        <taxon>Pleosporales</taxon>
        <taxon>Pleosporineae</taxon>
        <taxon>Pleosporaceae</taxon>
        <taxon>Alternaria</taxon>
        <taxon>Alternaria sect. Alternaria</taxon>
    </lineage>
</organism>
<protein>
    <recommendedName>
        <fullName evidence="4">Catalase core domain-containing protein</fullName>
    </recommendedName>
</protein>
<feature type="signal peptide" evidence="3">
    <location>
        <begin position="1"/>
        <end position="21"/>
    </location>
</feature>
<keyword evidence="6" id="KW-1185">Reference proteome</keyword>
<dbReference type="Gene3D" id="2.40.180.10">
    <property type="entry name" value="Catalase core domain"/>
    <property type="match status" value="1"/>
</dbReference>
<gene>
    <name evidence="5" type="ORF">GT037_004396</name>
</gene>